<evidence type="ECO:0000313" key="2">
    <source>
        <dbReference type="EMBL" id="CDM65943.1"/>
    </source>
</evidence>
<dbReference type="InterPro" id="IPR029063">
    <property type="entry name" value="SAM-dependent_MTases_sf"/>
</dbReference>
<reference evidence="2 3" key="1">
    <citation type="submission" date="2013-12" db="EMBL/GenBank/DDBJ databases">
        <authorList>
            <person name="Stott M."/>
        </authorList>
    </citation>
    <scope>NUCLEOTIDE SEQUENCE [LARGE SCALE GENOMIC DNA]</scope>
    <source>
        <strain evidence="2 3">K22</strain>
    </source>
</reference>
<proteinExistence type="predicted"/>
<evidence type="ECO:0000313" key="3">
    <source>
        <dbReference type="Proteomes" id="UP000031518"/>
    </source>
</evidence>
<dbReference type="SUPFAM" id="SSF53335">
    <property type="entry name" value="S-adenosyl-L-methionine-dependent methyltransferases"/>
    <property type="match status" value="1"/>
</dbReference>
<dbReference type="GO" id="GO:0032259">
    <property type="term" value="P:methylation"/>
    <property type="evidence" value="ECO:0007669"/>
    <property type="project" value="UniProtKB-KW"/>
</dbReference>
<keyword evidence="2" id="KW-0830">Ubiquinone</keyword>
<evidence type="ECO:0000259" key="1">
    <source>
        <dbReference type="Pfam" id="PF13649"/>
    </source>
</evidence>
<dbReference type="OrthoDB" id="597202at2"/>
<dbReference type="Pfam" id="PF13649">
    <property type="entry name" value="Methyltransf_25"/>
    <property type="match status" value="1"/>
</dbReference>
<keyword evidence="3" id="KW-1185">Reference proteome</keyword>
<dbReference type="InterPro" id="IPR041698">
    <property type="entry name" value="Methyltransf_25"/>
</dbReference>
<dbReference type="EMBL" id="CBXV010000007">
    <property type="protein sequence ID" value="CDM65943.1"/>
    <property type="molecule type" value="Genomic_DNA"/>
</dbReference>
<sequence>MDAKELAYLHDLYVAPDWGERFAELLDESIALPEEGEVLYISAGTGGHALALLERASEDVQLVCTDEDAERLEIARAKADVMKLAERVKFRVAPMEETGFDAGRFDLVIAEASLTTPARLPQIFAEAARVATYDGLIALGTTTAASFGEFFSIYWEALDRAGLDQIATDVVSRFINEQPTISHLEEIAEQSGLKNIKTRTRIEEFRYDSGEDFLNSPFIAHFLLEKWLAPIPEIERRSAILREIAQLIDEERHHADFPLTYKATVITGRKR</sequence>
<gene>
    <name evidence="2" type="ORF">PYK22_01952</name>
</gene>
<keyword evidence="2" id="KW-0489">Methyltransferase</keyword>
<dbReference type="CDD" id="cd02440">
    <property type="entry name" value="AdoMet_MTases"/>
    <property type="match status" value="1"/>
</dbReference>
<dbReference type="AlphaFoldDB" id="A0A0B6WXD5"/>
<dbReference type="STRING" id="454194.PYK22_01952"/>
<feature type="domain" description="Methyltransferase" evidence="1">
    <location>
        <begin position="38"/>
        <end position="135"/>
    </location>
</feature>
<name>A0A0B6WXD5_9BACT</name>
<dbReference type="Proteomes" id="UP000031518">
    <property type="component" value="Unassembled WGS sequence"/>
</dbReference>
<reference evidence="2 3" key="2">
    <citation type="submission" date="2015-01" db="EMBL/GenBank/DDBJ databases">
        <title>Complete genome sequence of Pyrinomonas methylaliphatogenes type strain K22T.</title>
        <authorList>
            <person name="Lee K.C.Y."/>
            <person name="Power J.F."/>
            <person name="Dunfield P.F."/>
            <person name="Morgan X.C."/>
            <person name="Huttenhower C."/>
            <person name="Stott M.B."/>
        </authorList>
    </citation>
    <scope>NUCLEOTIDE SEQUENCE [LARGE SCALE GENOMIC DNA]</scope>
    <source>
        <strain evidence="2 3">K22</strain>
    </source>
</reference>
<dbReference type="RefSeq" id="WP_041976727.1">
    <property type="nucleotide sequence ID" value="NZ_CBXV010000007.1"/>
</dbReference>
<dbReference type="Gene3D" id="3.40.50.150">
    <property type="entry name" value="Vaccinia Virus protein VP39"/>
    <property type="match status" value="1"/>
</dbReference>
<protein>
    <submittedName>
        <fullName evidence="2">Methylase involved in ubiquinone/menaquinone biosynthesis</fullName>
    </submittedName>
</protein>
<organism evidence="2 3">
    <name type="scientific">Pyrinomonas methylaliphatogenes</name>
    <dbReference type="NCBI Taxonomy" id="454194"/>
    <lineage>
        <taxon>Bacteria</taxon>
        <taxon>Pseudomonadati</taxon>
        <taxon>Acidobacteriota</taxon>
        <taxon>Blastocatellia</taxon>
        <taxon>Blastocatellales</taxon>
        <taxon>Pyrinomonadaceae</taxon>
        <taxon>Pyrinomonas</taxon>
    </lineage>
</organism>
<dbReference type="GO" id="GO:0008168">
    <property type="term" value="F:methyltransferase activity"/>
    <property type="evidence" value="ECO:0007669"/>
    <property type="project" value="UniProtKB-KW"/>
</dbReference>
<keyword evidence="2" id="KW-0808">Transferase</keyword>
<accession>A0A0B6WXD5</accession>